<dbReference type="GO" id="GO:0046872">
    <property type="term" value="F:metal ion binding"/>
    <property type="evidence" value="ECO:0007669"/>
    <property type="project" value="UniProtKB-KW"/>
</dbReference>
<dbReference type="AlphaFoldDB" id="A0AA35YE87"/>
<evidence type="ECO:0000256" key="3">
    <source>
        <dbReference type="ARBA" id="ARBA00023002"/>
    </source>
</evidence>
<accession>A0AA35YE87</accession>
<keyword evidence="4 8" id="KW-0408">Iron</keyword>
<dbReference type="InterPro" id="IPR027443">
    <property type="entry name" value="IPNS-like_sf"/>
</dbReference>
<evidence type="ECO:0000259" key="9">
    <source>
        <dbReference type="PROSITE" id="PS51471"/>
    </source>
</evidence>
<evidence type="ECO:0000256" key="7">
    <source>
        <dbReference type="ARBA" id="ARBA00066708"/>
    </source>
</evidence>
<dbReference type="InterPro" id="IPR026992">
    <property type="entry name" value="DIOX_N"/>
</dbReference>
<dbReference type="InterPro" id="IPR005123">
    <property type="entry name" value="Oxoglu/Fe-dep_dioxygenase_dom"/>
</dbReference>
<feature type="domain" description="Fe2OG dioxygenase" evidence="9">
    <location>
        <begin position="183"/>
        <end position="282"/>
    </location>
</feature>
<dbReference type="InterPro" id="IPR044861">
    <property type="entry name" value="IPNS-like_FE2OG_OXY"/>
</dbReference>
<evidence type="ECO:0000256" key="1">
    <source>
        <dbReference type="ARBA" id="ARBA00022723"/>
    </source>
</evidence>
<keyword evidence="2" id="KW-0223">Dioxygenase</keyword>
<reference evidence="10" key="1">
    <citation type="submission" date="2023-04" db="EMBL/GenBank/DDBJ databases">
        <authorList>
            <person name="Vijverberg K."/>
            <person name="Xiong W."/>
            <person name="Schranz E."/>
        </authorList>
    </citation>
    <scope>NUCLEOTIDE SEQUENCE</scope>
</reference>
<dbReference type="FunFam" id="2.60.120.330:FF:000021">
    <property type="entry name" value="Gibberellin 2-beta-dioxygenase 8"/>
    <property type="match status" value="1"/>
</dbReference>
<proteinExistence type="inferred from homology"/>
<dbReference type="InterPro" id="IPR050231">
    <property type="entry name" value="Iron_ascorbate_oxido_reductase"/>
</dbReference>
<comment type="catalytic activity">
    <reaction evidence="5">
        <text>gibberellin A1 + 2-oxoglutarate + O2 = gibberellin A8 + succinate + CO2</text>
        <dbReference type="Rhea" id="RHEA:15005"/>
        <dbReference type="ChEBI" id="CHEBI:15379"/>
        <dbReference type="ChEBI" id="CHEBI:16526"/>
        <dbReference type="ChEBI" id="CHEBI:16810"/>
        <dbReference type="ChEBI" id="CHEBI:30031"/>
        <dbReference type="ChEBI" id="CHEBI:58524"/>
        <dbReference type="ChEBI" id="CHEBI:58594"/>
        <dbReference type="EC" id="1.14.11.13"/>
    </reaction>
</comment>
<dbReference type="Pfam" id="PF14226">
    <property type="entry name" value="DIOX_N"/>
    <property type="match status" value="1"/>
</dbReference>
<dbReference type="SUPFAM" id="SSF51197">
    <property type="entry name" value="Clavaminate synthase-like"/>
    <property type="match status" value="1"/>
</dbReference>
<evidence type="ECO:0000313" key="11">
    <source>
        <dbReference type="Proteomes" id="UP001177003"/>
    </source>
</evidence>
<organism evidence="10 11">
    <name type="scientific">Lactuca saligna</name>
    <name type="common">Willowleaf lettuce</name>
    <dbReference type="NCBI Taxonomy" id="75948"/>
    <lineage>
        <taxon>Eukaryota</taxon>
        <taxon>Viridiplantae</taxon>
        <taxon>Streptophyta</taxon>
        <taxon>Embryophyta</taxon>
        <taxon>Tracheophyta</taxon>
        <taxon>Spermatophyta</taxon>
        <taxon>Magnoliopsida</taxon>
        <taxon>eudicotyledons</taxon>
        <taxon>Gunneridae</taxon>
        <taxon>Pentapetalae</taxon>
        <taxon>asterids</taxon>
        <taxon>campanulids</taxon>
        <taxon>Asterales</taxon>
        <taxon>Asteraceae</taxon>
        <taxon>Cichorioideae</taxon>
        <taxon>Cichorieae</taxon>
        <taxon>Lactucinae</taxon>
        <taxon>Lactuca</taxon>
    </lineage>
</organism>
<dbReference type="EMBL" id="OX465077">
    <property type="protein sequence ID" value="CAI9270168.1"/>
    <property type="molecule type" value="Genomic_DNA"/>
</dbReference>
<dbReference type="PROSITE" id="PS51471">
    <property type="entry name" value="FE2OG_OXY"/>
    <property type="match status" value="1"/>
</dbReference>
<sequence>MESSDPPFQEFYHNLFDSHARNKIDFKILDVAEERELPLIDLGLEEEKCKMEIAKASQEWGFFQVINHGVSLDVLEKMRCEQVKLFHRPFHEKTKQGNQNFNFPAGSYQWGTPSATCLRQLSWSEAFHVPLAGISTTGDSSTLSITTKQVATKISNLAQKLAAILAEQLGYKPDFFERDCSATNCYLRLNRYPACPISPEVFGLMPHTDSDFLTILHQDQIGGLQLLKDGRWISVKPNPEALIINIGDLFQAWSNNIYKSVEHRVVANKNMERFSTAYFFCPSYETMIQSCFENSVYREFSFGEFREQVQEDVKTHGYKIGLPRFII</sequence>
<comment type="similarity">
    <text evidence="6">Belongs to the iron/ascorbate-dependent oxidoreductase family. GA2OX subfamily.</text>
</comment>
<evidence type="ECO:0000256" key="8">
    <source>
        <dbReference type="RuleBase" id="RU003682"/>
    </source>
</evidence>
<evidence type="ECO:0000256" key="2">
    <source>
        <dbReference type="ARBA" id="ARBA00022964"/>
    </source>
</evidence>
<evidence type="ECO:0000313" key="10">
    <source>
        <dbReference type="EMBL" id="CAI9270168.1"/>
    </source>
</evidence>
<name>A0AA35YE87_LACSI</name>
<dbReference type="PANTHER" id="PTHR47990">
    <property type="entry name" value="2-OXOGLUTARATE (2OG) AND FE(II)-DEPENDENT OXYGENASE SUPERFAMILY PROTEIN-RELATED"/>
    <property type="match status" value="1"/>
</dbReference>
<dbReference type="Pfam" id="PF03171">
    <property type="entry name" value="2OG-FeII_Oxy"/>
    <property type="match status" value="1"/>
</dbReference>
<dbReference type="Gene3D" id="2.60.120.330">
    <property type="entry name" value="B-lactam Antibiotic, Isopenicillin N Synthase, Chain"/>
    <property type="match status" value="1"/>
</dbReference>
<evidence type="ECO:0000256" key="4">
    <source>
        <dbReference type="ARBA" id="ARBA00023004"/>
    </source>
</evidence>
<gene>
    <name evidence="10" type="ORF">LSALG_LOCUS10501</name>
</gene>
<dbReference type="GO" id="GO:0045543">
    <property type="term" value="F:gibberellin 2-beta-dioxygenase activity"/>
    <property type="evidence" value="ECO:0007669"/>
    <property type="project" value="UniProtKB-EC"/>
</dbReference>
<keyword evidence="11" id="KW-1185">Reference proteome</keyword>
<evidence type="ECO:0000256" key="6">
    <source>
        <dbReference type="ARBA" id="ARBA00061282"/>
    </source>
</evidence>
<keyword evidence="3 8" id="KW-0560">Oxidoreductase</keyword>
<keyword evidence="1 8" id="KW-0479">Metal-binding</keyword>
<dbReference type="Proteomes" id="UP001177003">
    <property type="component" value="Chromosome 1"/>
</dbReference>
<protein>
    <recommendedName>
        <fullName evidence="7">gibberellin 2beta-dioxygenase</fullName>
        <ecNumber evidence="7">1.14.11.13</ecNumber>
    </recommendedName>
</protein>
<evidence type="ECO:0000256" key="5">
    <source>
        <dbReference type="ARBA" id="ARBA00052204"/>
    </source>
</evidence>
<dbReference type="EC" id="1.14.11.13" evidence="7"/>
<dbReference type="GO" id="GO:0009685">
    <property type="term" value="P:gibberellin metabolic process"/>
    <property type="evidence" value="ECO:0007669"/>
    <property type="project" value="UniProtKB-ARBA"/>
</dbReference>